<dbReference type="AlphaFoldDB" id="A0A7Z0WKW5"/>
<dbReference type="Gene3D" id="3.20.20.80">
    <property type="entry name" value="Glycosidases"/>
    <property type="match status" value="1"/>
</dbReference>
<feature type="domain" description="Fucolectin tachylectin-4 pentraxin-1" evidence="11">
    <location>
        <begin position="678"/>
        <end position="827"/>
    </location>
</feature>
<dbReference type="GO" id="GO:0006004">
    <property type="term" value="P:fucose metabolic process"/>
    <property type="evidence" value="ECO:0007669"/>
    <property type="project" value="InterPro"/>
</dbReference>
<comment type="function">
    <text evidence="1">Alpha-L-fucosidase is responsible for hydrolyzing the alpha-1,6-linked fucose joined to the reducing-end N-acetylglucosamine of the carbohydrate moieties of glycoproteins.</text>
</comment>
<dbReference type="InterPro" id="IPR057739">
    <property type="entry name" value="Glyco_hydro_29_N"/>
</dbReference>
<evidence type="ECO:0000256" key="2">
    <source>
        <dbReference type="ARBA" id="ARBA00007951"/>
    </source>
</evidence>
<evidence type="ECO:0000256" key="4">
    <source>
        <dbReference type="ARBA" id="ARBA00022723"/>
    </source>
</evidence>
<evidence type="ECO:0000256" key="1">
    <source>
        <dbReference type="ARBA" id="ARBA00004071"/>
    </source>
</evidence>
<dbReference type="InterPro" id="IPR006585">
    <property type="entry name" value="FTP1"/>
</dbReference>
<dbReference type="InterPro" id="IPR016286">
    <property type="entry name" value="FUC_metazoa-typ"/>
</dbReference>
<protein>
    <recommendedName>
        <fullName evidence="3">alpha-L-fucosidase</fullName>
        <ecNumber evidence="3">3.2.1.51</ecNumber>
    </recommendedName>
</protein>
<keyword evidence="8" id="KW-1015">Disulfide bond</keyword>
<organism evidence="12 13">
    <name type="scientific">Actinophytocola xinjiangensis</name>
    <dbReference type="NCBI Taxonomy" id="485602"/>
    <lineage>
        <taxon>Bacteria</taxon>
        <taxon>Bacillati</taxon>
        <taxon>Actinomycetota</taxon>
        <taxon>Actinomycetes</taxon>
        <taxon>Pseudonocardiales</taxon>
        <taxon>Pseudonocardiaceae</taxon>
    </lineage>
</organism>
<keyword evidence="7" id="KW-0106">Calcium</keyword>
<dbReference type="PRINTS" id="PR00741">
    <property type="entry name" value="GLHYDRLASE29"/>
</dbReference>
<dbReference type="Pfam" id="PF22633">
    <property type="entry name" value="F5_F8_type_C_2"/>
    <property type="match status" value="1"/>
</dbReference>
<keyword evidence="4" id="KW-0479">Metal-binding</keyword>
<evidence type="ECO:0000256" key="8">
    <source>
        <dbReference type="ARBA" id="ARBA00023157"/>
    </source>
</evidence>
<dbReference type="Gene3D" id="2.60.40.10">
    <property type="entry name" value="Immunoglobulins"/>
    <property type="match status" value="1"/>
</dbReference>
<evidence type="ECO:0000256" key="7">
    <source>
        <dbReference type="ARBA" id="ARBA00022837"/>
    </source>
</evidence>
<dbReference type="InterPro" id="IPR008979">
    <property type="entry name" value="Galactose-bd-like_sf"/>
</dbReference>
<evidence type="ECO:0000256" key="6">
    <source>
        <dbReference type="ARBA" id="ARBA00022801"/>
    </source>
</evidence>
<evidence type="ECO:0000256" key="5">
    <source>
        <dbReference type="ARBA" id="ARBA00022729"/>
    </source>
</evidence>
<dbReference type="EMBL" id="MSIF01000008">
    <property type="protein sequence ID" value="OLF09756.1"/>
    <property type="molecule type" value="Genomic_DNA"/>
</dbReference>
<evidence type="ECO:0000259" key="11">
    <source>
        <dbReference type="SMART" id="SM00607"/>
    </source>
</evidence>
<comment type="caution">
    <text evidence="12">The sequence shown here is derived from an EMBL/GenBank/DDBJ whole genome shotgun (WGS) entry which is preliminary data.</text>
</comment>
<dbReference type="SMART" id="SM00607">
    <property type="entry name" value="FTP"/>
    <property type="match status" value="1"/>
</dbReference>
<dbReference type="PANTHER" id="PTHR10030">
    <property type="entry name" value="ALPHA-L-FUCOSIDASE"/>
    <property type="match status" value="1"/>
</dbReference>
<evidence type="ECO:0000256" key="9">
    <source>
        <dbReference type="ARBA" id="ARBA00023295"/>
    </source>
</evidence>
<dbReference type="Gene3D" id="2.60.120.260">
    <property type="entry name" value="Galactose-binding domain-like"/>
    <property type="match status" value="1"/>
</dbReference>
<comment type="similarity">
    <text evidence="2">Belongs to the glycosyl hydrolase 29 family.</text>
</comment>
<keyword evidence="13" id="KW-1185">Reference proteome</keyword>
<evidence type="ECO:0000256" key="10">
    <source>
        <dbReference type="SAM" id="SignalP"/>
    </source>
</evidence>
<evidence type="ECO:0000313" key="12">
    <source>
        <dbReference type="EMBL" id="OLF09756.1"/>
    </source>
</evidence>
<dbReference type="SMART" id="SM00812">
    <property type="entry name" value="Alpha_L_fucos"/>
    <property type="match status" value="1"/>
</dbReference>
<dbReference type="GO" id="GO:0016139">
    <property type="term" value="P:glycoside catabolic process"/>
    <property type="evidence" value="ECO:0007669"/>
    <property type="project" value="TreeGrafter"/>
</dbReference>
<dbReference type="InterPro" id="IPR018905">
    <property type="entry name" value="A-galactase_NEW3"/>
</dbReference>
<dbReference type="InterPro" id="IPR017853">
    <property type="entry name" value="GH"/>
</dbReference>
<dbReference type="GO" id="GO:0005764">
    <property type="term" value="C:lysosome"/>
    <property type="evidence" value="ECO:0007669"/>
    <property type="project" value="TreeGrafter"/>
</dbReference>
<dbReference type="SUPFAM" id="SSF51445">
    <property type="entry name" value="(Trans)glycosidases"/>
    <property type="match status" value="1"/>
</dbReference>
<dbReference type="InterPro" id="IPR000933">
    <property type="entry name" value="Glyco_hydro_29"/>
</dbReference>
<keyword evidence="5 10" id="KW-0732">Signal</keyword>
<dbReference type="SUPFAM" id="SSF49785">
    <property type="entry name" value="Galactose-binding domain-like"/>
    <property type="match status" value="1"/>
</dbReference>
<feature type="chain" id="PRO_5038940467" description="alpha-L-fucosidase" evidence="10">
    <location>
        <begin position="23"/>
        <end position="827"/>
    </location>
</feature>
<dbReference type="PANTHER" id="PTHR10030:SF37">
    <property type="entry name" value="ALPHA-L-FUCOSIDASE-RELATED"/>
    <property type="match status" value="1"/>
</dbReference>
<keyword evidence="6" id="KW-0378">Hydrolase</keyword>
<dbReference type="InterPro" id="IPR013783">
    <property type="entry name" value="Ig-like_fold"/>
</dbReference>
<proteinExistence type="inferred from homology"/>
<dbReference type="Proteomes" id="UP000185696">
    <property type="component" value="Unassembled WGS sequence"/>
</dbReference>
<gene>
    <name evidence="12" type="ORF">BLA60_18420</name>
</gene>
<keyword evidence="9" id="KW-0326">Glycosidase</keyword>
<accession>A0A7Z0WKW5</accession>
<dbReference type="GO" id="GO:0004560">
    <property type="term" value="F:alpha-L-fucosidase activity"/>
    <property type="evidence" value="ECO:0007669"/>
    <property type="project" value="InterPro"/>
</dbReference>
<reference evidence="12 13" key="1">
    <citation type="submission" date="2016-12" db="EMBL/GenBank/DDBJ databases">
        <title>The draft genome sequence of Actinophytocola xinjiangensis.</title>
        <authorList>
            <person name="Wang W."/>
            <person name="Yuan L."/>
        </authorList>
    </citation>
    <scope>NUCLEOTIDE SEQUENCE [LARGE SCALE GENOMIC DNA]</scope>
    <source>
        <strain evidence="12 13">CGMCC 4.4663</strain>
    </source>
</reference>
<dbReference type="EC" id="3.2.1.51" evidence="3"/>
<dbReference type="Pfam" id="PF10633">
    <property type="entry name" value="NPCBM_assoc"/>
    <property type="match status" value="1"/>
</dbReference>
<feature type="signal peptide" evidence="10">
    <location>
        <begin position="1"/>
        <end position="22"/>
    </location>
</feature>
<evidence type="ECO:0000256" key="3">
    <source>
        <dbReference type="ARBA" id="ARBA00012662"/>
    </source>
</evidence>
<sequence>MLAMRARIGALLTFLMVLSTLAAPASATGSTEPPGKRVRGVPGTVELSADPDLAAWQRLQFGMFIHWGIYSELGGVWQDKPVTSGYSEQIQMWANIDEADYREVASRFQPDRFDPAAICGLAKRAGMRYVVITSKHHDGFSMFDTATTDYDVVDATAYGRDPLKRLADECRRQGLGFGFYFSLVDWHQGHEFDGGNNNPIPPSMEPVIEGQLRELMTNYGPISEVWFDMSSPTVAQSEKFVDIVRELQPRAAVNSRVWNNAGDFRTLGDNEIPSVPLEGTWQTPASVYHETWGYRSWQVRDDLPGKIRDLVVGLTSVRARGGNYLLNIGPRGDGSVVEFEADVLRGIGDWLGRHPGAVLGASATRFGGQPWGEVTVNGTDLFLHVTEWPESGELVLPGLATRVRGVTEDGRRGALDWRRSGDDLVIDLPDRPHDPVLPVLRVSLGGELRVIPAGTARGSDAWPLAELEQGYSYADTGSYPSTRRTVVRQTGHLLSDRGGRVVVAATGTATDPATRYRVEVGGRHRIVTGAELTGGTVGPFTVPANQVTPVTITLADPAHQGQALGLSTGALLVARADRVAGWVQAPAQLETGATTALAVHVTNTSRTPVTGTIGVRAPAGWTTGQAVAFADLAPGQSSTARIPVTVPAGADLGPVALTAALTGDGRPVTASALTEVVAPNVAAGKPASQISTAWDGVPQRAVDGNTAGDYLVDQSSSHTAEPSHQAWWQVDLAGQYPVDTVEIWNRTDCCTERLADYWLIVSPTPITTDSLTEALATPGATAIHQPGTAGRPTVVDLDGATGRYVRVQLESATNPLSLTEVVVRAAT</sequence>
<name>A0A7Z0WKW5_9PSEU</name>
<evidence type="ECO:0000313" key="13">
    <source>
        <dbReference type="Proteomes" id="UP000185696"/>
    </source>
</evidence>
<dbReference type="Pfam" id="PF01120">
    <property type="entry name" value="Alpha_L_fucos"/>
    <property type="match status" value="1"/>
</dbReference>
<dbReference type="GO" id="GO:0046872">
    <property type="term" value="F:metal ion binding"/>
    <property type="evidence" value="ECO:0007669"/>
    <property type="project" value="UniProtKB-KW"/>
</dbReference>